<evidence type="ECO:0000313" key="2">
    <source>
        <dbReference type="Proteomes" id="UP000188604"/>
    </source>
</evidence>
<dbReference type="AlphaFoldDB" id="A0A1U9KSD1"/>
<dbReference type="PANTHER" id="PTHR46118">
    <property type="entry name" value="PROTEIN ABHD11"/>
    <property type="match status" value="1"/>
</dbReference>
<dbReference type="PRINTS" id="PR00111">
    <property type="entry name" value="ABHYDROLASE"/>
</dbReference>
<dbReference type="Proteomes" id="UP000188604">
    <property type="component" value="Chromosome"/>
</dbReference>
<organism evidence="1 2">
    <name type="scientific">Neoasaia chiangmaiensis</name>
    <dbReference type="NCBI Taxonomy" id="320497"/>
    <lineage>
        <taxon>Bacteria</taxon>
        <taxon>Pseudomonadati</taxon>
        <taxon>Pseudomonadota</taxon>
        <taxon>Alphaproteobacteria</taxon>
        <taxon>Acetobacterales</taxon>
        <taxon>Acetobacteraceae</taxon>
        <taxon>Neoasaia</taxon>
    </lineage>
</organism>
<dbReference type="KEGG" id="nch:A0U93_12125"/>
<dbReference type="PANTHER" id="PTHR46118:SF4">
    <property type="entry name" value="PROTEIN ABHD11"/>
    <property type="match status" value="1"/>
</dbReference>
<dbReference type="OrthoDB" id="9808398at2"/>
<sequence>MRLNVIERRPEGGETGLPVVFLHGLFGRARNLGFLQRQVSRTRRTLALDLRSHGESPHGRLDYPAMVGDVMETLGAYDALPAILIGHSMGGKVAMVMALQHPERVGGLLVGDMAPARTGHGQGVLGEAMLHLHFPPSLDRQEATELLQTIAPRREVRDLILQNLRLGDAPGWEIGLREIVDSMANIENWPYMPEGHVYDGPTLFVRGENSPYVGPEHLAVMGRLFPNYRLETMAGVGHWLHAEDPRRFSELMMTFLAGI</sequence>
<keyword evidence="2" id="KW-1185">Reference proteome</keyword>
<gene>
    <name evidence="1" type="ORF">A0U93_12125</name>
</gene>
<dbReference type="InterPro" id="IPR000073">
    <property type="entry name" value="AB_hydrolase_1"/>
</dbReference>
<dbReference type="GO" id="GO:0003824">
    <property type="term" value="F:catalytic activity"/>
    <property type="evidence" value="ECO:0007669"/>
    <property type="project" value="InterPro"/>
</dbReference>
<reference evidence="1 2" key="1">
    <citation type="submission" date="2016-03" db="EMBL/GenBank/DDBJ databases">
        <title>Acetic acid bacteria sequencing.</title>
        <authorList>
            <person name="Brandt J."/>
            <person name="Jakob F."/>
            <person name="Vogel R.F."/>
        </authorList>
    </citation>
    <scope>NUCLEOTIDE SEQUENCE [LARGE SCALE GENOMIC DNA]</scope>
    <source>
        <strain evidence="1 2">NBRC 101099</strain>
    </source>
</reference>
<dbReference type="InterPro" id="IPR029058">
    <property type="entry name" value="AB_hydrolase_fold"/>
</dbReference>
<proteinExistence type="predicted"/>
<evidence type="ECO:0000313" key="1">
    <source>
        <dbReference type="EMBL" id="AQS88560.1"/>
    </source>
</evidence>
<dbReference type="Pfam" id="PF12697">
    <property type="entry name" value="Abhydrolase_6"/>
    <property type="match status" value="1"/>
</dbReference>
<dbReference type="STRING" id="320497.A0U93_12125"/>
<dbReference type="PRINTS" id="PR00412">
    <property type="entry name" value="EPOXHYDRLASE"/>
</dbReference>
<name>A0A1U9KSD1_9PROT</name>
<protein>
    <submittedName>
        <fullName evidence="1">Esterase</fullName>
    </submittedName>
</protein>
<accession>A0A1U9KSD1</accession>
<dbReference type="SUPFAM" id="SSF53474">
    <property type="entry name" value="alpha/beta-Hydrolases"/>
    <property type="match status" value="1"/>
</dbReference>
<dbReference type="InterPro" id="IPR000639">
    <property type="entry name" value="Epox_hydrolase-like"/>
</dbReference>
<dbReference type="RefSeq" id="WP_077807595.1">
    <property type="nucleotide sequence ID" value="NZ_BJXS01000006.1"/>
</dbReference>
<dbReference type="EMBL" id="CP014691">
    <property type="protein sequence ID" value="AQS88560.1"/>
    <property type="molecule type" value="Genomic_DNA"/>
</dbReference>
<dbReference type="Gene3D" id="3.40.50.1820">
    <property type="entry name" value="alpha/beta hydrolase"/>
    <property type="match status" value="1"/>
</dbReference>